<dbReference type="RefSeq" id="WP_336587943.1">
    <property type="nucleotide sequence ID" value="NZ_JBBAXC010000013.1"/>
</dbReference>
<organism evidence="1 2">
    <name type="scientific">Bacillus spongiae</name>
    <dbReference type="NCBI Taxonomy" id="2683610"/>
    <lineage>
        <taxon>Bacteria</taxon>
        <taxon>Bacillati</taxon>
        <taxon>Bacillota</taxon>
        <taxon>Bacilli</taxon>
        <taxon>Bacillales</taxon>
        <taxon>Bacillaceae</taxon>
        <taxon>Bacillus</taxon>
    </lineage>
</organism>
<gene>
    <name evidence="1" type="ORF">WAK64_15715</name>
</gene>
<accession>A0ABU8HH95</accession>
<dbReference type="EMBL" id="JBBAXC010000013">
    <property type="protein sequence ID" value="MEI5908494.1"/>
    <property type="molecule type" value="Genomic_DNA"/>
</dbReference>
<protein>
    <recommendedName>
        <fullName evidence="3">DUF3888 domain-containing protein</fullName>
    </recommendedName>
</protein>
<reference evidence="1 2" key="1">
    <citation type="journal article" date="2018" name="J. Microbiol.">
        <title>Bacillus spongiae sp. nov., isolated from sponge of Jeju Island.</title>
        <authorList>
            <person name="Lee G.E."/>
            <person name="Im W.T."/>
            <person name="Park J.S."/>
        </authorList>
    </citation>
    <scope>NUCLEOTIDE SEQUENCE [LARGE SCALE GENOMIC DNA]</scope>
    <source>
        <strain evidence="1 2">135PIL107-10</strain>
    </source>
</reference>
<evidence type="ECO:0000313" key="2">
    <source>
        <dbReference type="Proteomes" id="UP001312865"/>
    </source>
</evidence>
<keyword evidence="2" id="KW-1185">Reference proteome</keyword>
<evidence type="ECO:0008006" key="3">
    <source>
        <dbReference type="Google" id="ProtNLM"/>
    </source>
</evidence>
<dbReference type="Proteomes" id="UP001312865">
    <property type="component" value="Unassembled WGS sequence"/>
</dbReference>
<comment type="caution">
    <text evidence="1">The sequence shown here is derived from an EMBL/GenBank/DDBJ whole genome shotgun (WGS) entry which is preliminary data.</text>
</comment>
<proteinExistence type="predicted"/>
<name>A0ABU8HH95_9BACI</name>
<sequence length="250" mass="28725">MKNAILVFMAIICLFFSDFIVKANVNLKIEEVAAMQVIYSSGESRLFRITDGYEEKIMRKVLEWINTSSPGEGKVDLEFQKVPISLKLKMNDGEIAIIEPVYTCISEQQTKICTAVDGEIVYNRNKVKTHLKSPKLYDWLFVGWKHEIDGPTKVELLEETLYTRYYFSHLDKAYSDFFMCPKIDKIERINGDTRSHIVYASALSYYGHHSGNSAKINIILTDTRNGVQIKEIIKHENISGKESNEQCKGY</sequence>
<evidence type="ECO:0000313" key="1">
    <source>
        <dbReference type="EMBL" id="MEI5908494.1"/>
    </source>
</evidence>